<name>A0A5J6F3Y7_9ACTN</name>
<feature type="region of interest" description="Disordered" evidence="1">
    <location>
        <begin position="53"/>
        <end position="130"/>
    </location>
</feature>
<protein>
    <submittedName>
        <fullName evidence="2">Uncharacterized protein</fullName>
    </submittedName>
</protein>
<feature type="compositionally biased region" description="Low complexity" evidence="1">
    <location>
        <begin position="115"/>
        <end position="130"/>
    </location>
</feature>
<dbReference type="Proteomes" id="UP000326178">
    <property type="component" value="Chromosome"/>
</dbReference>
<reference evidence="2 3" key="1">
    <citation type="submission" date="2017-09" db="EMBL/GenBank/DDBJ databases">
        <authorList>
            <person name="Lee N."/>
            <person name="Cho B.-K."/>
        </authorList>
    </citation>
    <scope>NUCLEOTIDE SEQUENCE [LARGE SCALE GENOMIC DNA]</scope>
    <source>
        <strain evidence="2 3">ATCC 12769</strain>
    </source>
</reference>
<proteinExistence type="predicted"/>
<organism evidence="2 3">
    <name type="scientific">Streptomyces nitrosporeus</name>
    <dbReference type="NCBI Taxonomy" id="28894"/>
    <lineage>
        <taxon>Bacteria</taxon>
        <taxon>Bacillati</taxon>
        <taxon>Actinomycetota</taxon>
        <taxon>Actinomycetes</taxon>
        <taxon>Kitasatosporales</taxon>
        <taxon>Streptomycetaceae</taxon>
        <taxon>Streptomyces</taxon>
    </lineage>
</organism>
<evidence type="ECO:0000256" key="1">
    <source>
        <dbReference type="SAM" id="MobiDB-lite"/>
    </source>
</evidence>
<gene>
    <name evidence="2" type="ORF">CP967_01365</name>
</gene>
<accession>A0A5J6F3Y7</accession>
<dbReference type="AlphaFoldDB" id="A0A5J6F3Y7"/>
<dbReference type="EMBL" id="CP023702">
    <property type="protein sequence ID" value="QEU70783.1"/>
    <property type="molecule type" value="Genomic_DNA"/>
</dbReference>
<evidence type="ECO:0000313" key="2">
    <source>
        <dbReference type="EMBL" id="QEU70783.1"/>
    </source>
</evidence>
<evidence type="ECO:0000313" key="3">
    <source>
        <dbReference type="Proteomes" id="UP000326178"/>
    </source>
</evidence>
<keyword evidence="3" id="KW-1185">Reference proteome</keyword>
<dbReference type="KEGG" id="snk:CP967_01365"/>
<sequence>MRGTAVRLTLIVLAVLLPFLGSPSPDRSGSAPGVFDTAVPRAWLPEEAPREAERVHGSCLVSPRGGEANGLPRRHDRIRPDSGSAPVRTVWAQSTGGPFAPVPARPPGESRHALRSPAASSSSALQVFRC</sequence>